<feature type="region of interest" description="Disordered" evidence="1">
    <location>
        <begin position="440"/>
        <end position="493"/>
    </location>
</feature>
<feature type="compositionally biased region" description="Basic and acidic residues" evidence="1">
    <location>
        <begin position="325"/>
        <end position="357"/>
    </location>
</feature>
<reference evidence="2 3" key="1">
    <citation type="submission" date="2024-07" db="EMBL/GenBank/DDBJ databases">
        <title>Chromosome-level genome assembly of the water stick insect Ranatra chinensis (Heteroptera: Nepidae).</title>
        <authorList>
            <person name="Liu X."/>
        </authorList>
    </citation>
    <scope>NUCLEOTIDE SEQUENCE [LARGE SCALE GENOMIC DNA]</scope>
    <source>
        <strain evidence="2">Cailab_2021Rc</strain>
        <tissue evidence="2">Muscle</tissue>
    </source>
</reference>
<evidence type="ECO:0000313" key="2">
    <source>
        <dbReference type="EMBL" id="KAL1117830.1"/>
    </source>
</evidence>
<keyword evidence="3" id="KW-1185">Reference proteome</keyword>
<protein>
    <recommendedName>
        <fullName evidence="4">A-kinase anchor protein 17A</fullName>
    </recommendedName>
</protein>
<proteinExistence type="predicted"/>
<accession>A0ABD0YRI7</accession>
<feature type="region of interest" description="Disordered" evidence="1">
    <location>
        <begin position="325"/>
        <end position="384"/>
    </location>
</feature>
<dbReference type="EMBL" id="JBFDAA010000015">
    <property type="protein sequence ID" value="KAL1117830.1"/>
    <property type="molecule type" value="Genomic_DNA"/>
</dbReference>
<dbReference type="AlphaFoldDB" id="A0ABD0YRI7"/>
<evidence type="ECO:0008006" key="4">
    <source>
        <dbReference type="Google" id="ProtNLM"/>
    </source>
</evidence>
<feature type="compositionally biased region" description="Basic residues" evidence="1">
    <location>
        <begin position="358"/>
        <end position="379"/>
    </location>
</feature>
<feature type="compositionally biased region" description="Low complexity" evidence="1">
    <location>
        <begin position="135"/>
        <end position="144"/>
    </location>
</feature>
<dbReference type="PANTHER" id="PTHR12484">
    <property type="entry name" value="B-LYMPHOCYTE ANTIGEN-RELATED"/>
    <property type="match status" value="1"/>
</dbReference>
<feature type="compositionally biased region" description="Basic and acidic residues" evidence="1">
    <location>
        <begin position="455"/>
        <end position="481"/>
    </location>
</feature>
<dbReference type="PANTHER" id="PTHR12484:SF4">
    <property type="entry name" value="A-KINASE ANCHOR PROTEIN 17A"/>
    <property type="match status" value="1"/>
</dbReference>
<dbReference type="InterPro" id="IPR056852">
    <property type="entry name" value="AK17A/B"/>
</dbReference>
<comment type="caution">
    <text evidence="2">The sequence shown here is derived from an EMBL/GenBank/DDBJ whole genome shotgun (WGS) entry which is preliminary data.</text>
</comment>
<dbReference type="Proteomes" id="UP001558652">
    <property type="component" value="Unassembled WGS sequence"/>
</dbReference>
<evidence type="ECO:0000313" key="3">
    <source>
        <dbReference type="Proteomes" id="UP001558652"/>
    </source>
</evidence>
<gene>
    <name evidence="2" type="ORF">AAG570_004145</name>
</gene>
<evidence type="ECO:0000256" key="1">
    <source>
        <dbReference type="SAM" id="MobiDB-lite"/>
    </source>
</evidence>
<organism evidence="2 3">
    <name type="scientific">Ranatra chinensis</name>
    <dbReference type="NCBI Taxonomy" id="642074"/>
    <lineage>
        <taxon>Eukaryota</taxon>
        <taxon>Metazoa</taxon>
        <taxon>Ecdysozoa</taxon>
        <taxon>Arthropoda</taxon>
        <taxon>Hexapoda</taxon>
        <taxon>Insecta</taxon>
        <taxon>Pterygota</taxon>
        <taxon>Neoptera</taxon>
        <taxon>Paraneoptera</taxon>
        <taxon>Hemiptera</taxon>
        <taxon>Heteroptera</taxon>
        <taxon>Panheteroptera</taxon>
        <taxon>Nepomorpha</taxon>
        <taxon>Nepidae</taxon>
        <taxon>Ranatrinae</taxon>
        <taxon>Ranatra</taxon>
    </lineage>
</organism>
<feature type="region of interest" description="Disordered" evidence="1">
    <location>
        <begin position="135"/>
        <end position="168"/>
    </location>
</feature>
<dbReference type="Pfam" id="PF25015">
    <property type="entry name" value="RBD_AKAP-17A"/>
    <property type="match status" value="1"/>
</dbReference>
<name>A0ABD0YRI7_9HEMI</name>
<sequence length="518" mass="58455">MGAEEEGSGQRTEVCWEWTGDMGDAVALCPKRGLYLKGVSVIEVTVEVVGGGAVATRPLQEAVRQWAAPTKLGRVQMVDSVFGHARLNIEVVGGYKEVTAVLARLDGKRAEVAQRRLKVRASAVPTIPSIRVQSSTSSSSIRASGHTIHSGHPLLPWESSSGGATKPDTVHLSRLPTAWFASKSDPSRPSEKVVQKVFEKFGEIRDIDIPGLDPYRDRIEARSSQLPMFDGTTRGESSGVEGVGQGRAGASGPLLLFDTYIRFKEYSGFLKAMDVFRGSKLLMKDTDKAYIADIKIDFDKSKHMSDGSIRRRMIEREKLIAEDAEKEEREKRLKEKEERMKDEERKRKEAEESAKEERRKRREEKRRLNALRRLQKKKVPTSSAVNRKIAEEERLLLIAQTKLESIRLISQLLEKVKGDRDRITVEAEEESLVRPIKKEEPHNIKFENNTGSLDGDIRKKETRSRSEKSSKRNSSEKEKKNGKTNNVPCEISEDDCRDYKKPLVLKKSSWPGMFLIVR</sequence>